<dbReference type="PANTHER" id="PTHR30520">
    <property type="entry name" value="FORMATE TRANSPORTER-RELATED"/>
    <property type="match status" value="1"/>
</dbReference>
<feature type="transmembrane region" description="Helical" evidence="6">
    <location>
        <begin position="113"/>
        <end position="134"/>
    </location>
</feature>
<feature type="transmembrane region" description="Helical" evidence="6">
    <location>
        <begin position="7"/>
        <end position="25"/>
    </location>
</feature>
<keyword evidence="4 6" id="KW-0472">Membrane</keyword>
<keyword evidence="8" id="KW-1185">Reference proteome</keyword>
<evidence type="ECO:0000256" key="1">
    <source>
        <dbReference type="ARBA" id="ARBA00004141"/>
    </source>
</evidence>
<feature type="transmembrane region" description="Helical" evidence="6">
    <location>
        <begin position="175"/>
        <end position="201"/>
    </location>
</feature>
<evidence type="ECO:0000256" key="3">
    <source>
        <dbReference type="ARBA" id="ARBA00022989"/>
    </source>
</evidence>
<evidence type="ECO:0000256" key="5">
    <source>
        <dbReference type="ARBA" id="ARBA00049660"/>
    </source>
</evidence>
<feature type="transmembrane region" description="Helical" evidence="6">
    <location>
        <begin position="65"/>
        <end position="85"/>
    </location>
</feature>
<sequence>MERVRQFFSAILAGMLIGMGGTVFLSQSNPVVGSFLFAIGLFTIVVFQLHLFTGKVGYTPFNKPVYLIELVVTWLGNLVGTWITATMVQNSRIYEGMAERVAGMAEVKLSDDFTSIFLLAVFCGMLMFIAVDCFRNVQGSTLRFIGVFVPVMVFILSGFEHVIANMFYFSLSGTWSAHCFAAILVMTLGNAVGGMLIPIYLKVFKQR</sequence>
<dbReference type="GO" id="GO:0005886">
    <property type="term" value="C:plasma membrane"/>
    <property type="evidence" value="ECO:0007669"/>
    <property type="project" value="TreeGrafter"/>
</dbReference>
<evidence type="ECO:0000313" key="7">
    <source>
        <dbReference type="EMBL" id="GCB29824.1"/>
    </source>
</evidence>
<evidence type="ECO:0000256" key="2">
    <source>
        <dbReference type="ARBA" id="ARBA00022692"/>
    </source>
</evidence>
<evidence type="ECO:0000313" key="8">
    <source>
        <dbReference type="Proteomes" id="UP000287361"/>
    </source>
</evidence>
<proteinExistence type="inferred from homology"/>
<dbReference type="InterPro" id="IPR023271">
    <property type="entry name" value="Aquaporin-like"/>
</dbReference>
<dbReference type="OrthoDB" id="9786493at2"/>
<name>A0A401LEE7_9FIRM</name>
<protein>
    <submittedName>
        <fullName evidence="7">Formate transporter</fullName>
    </submittedName>
</protein>
<dbReference type="Proteomes" id="UP000287361">
    <property type="component" value="Unassembled WGS sequence"/>
</dbReference>
<comment type="similarity">
    <text evidence="5">Belongs to the FNT transporter (TC 1.A.16) family.</text>
</comment>
<gene>
    <name evidence="7" type="ORF">KGMB03357_14850</name>
</gene>
<feature type="transmembrane region" description="Helical" evidence="6">
    <location>
        <begin position="146"/>
        <end position="169"/>
    </location>
</feature>
<dbReference type="GO" id="GO:0015513">
    <property type="term" value="F:high-affinity secondary active nitrite transmembrane transporter activity"/>
    <property type="evidence" value="ECO:0007669"/>
    <property type="project" value="TreeGrafter"/>
</dbReference>
<feature type="transmembrane region" description="Helical" evidence="6">
    <location>
        <begin position="31"/>
        <end position="53"/>
    </location>
</feature>
<dbReference type="Gene3D" id="1.20.1080.10">
    <property type="entry name" value="Glycerol uptake facilitator protein"/>
    <property type="match status" value="1"/>
</dbReference>
<reference evidence="7 8" key="1">
    <citation type="submission" date="2018-10" db="EMBL/GenBank/DDBJ databases">
        <title>Draft Genome Sequence of Anaerotignum sp. KCTC 15736.</title>
        <authorList>
            <person name="Choi S.H."/>
            <person name="Kim J.S."/>
            <person name="Kang S.W."/>
            <person name="Lee J.S."/>
            <person name="Park S.H."/>
        </authorList>
    </citation>
    <scope>NUCLEOTIDE SEQUENCE [LARGE SCALE GENOMIC DNA]</scope>
    <source>
        <strain evidence="7 8">KCTC 15736</strain>
    </source>
</reference>
<dbReference type="AlphaFoldDB" id="A0A401LEE7"/>
<keyword evidence="3 6" id="KW-1133">Transmembrane helix</keyword>
<comment type="subcellular location">
    <subcellularLocation>
        <location evidence="1">Membrane</location>
        <topology evidence="1">Multi-pass membrane protein</topology>
    </subcellularLocation>
</comment>
<dbReference type="EMBL" id="BHVZ01000004">
    <property type="protein sequence ID" value="GCB29824.1"/>
    <property type="molecule type" value="Genomic_DNA"/>
</dbReference>
<dbReference type="Pfam" id="PF01226">
    <property type="entry name" value="Form_Nir_trans"/>
    <property type="match status" value="1"/>
</dbReference>
<accession>A0A401LEE7</accession>
<organism evidence="7 8">
    <name type="scientific">Anaerotignum faecicola</name>
    <dbReference type="NCBI Taxonomy" id="2358141"/>
    <lineage>
        <taxon>Bacteria</taxon>
        <taxon>Bacillati</taxon>
        <taxon>Bacillota</taxon>
        <taxon>Clostridia</taxon>
        <taxon>Lachnospirales</taxon>
        <taxon>Anaerotignaceae</taxon>
        <taxon>Anaerotignum</taxon>
    </lineage>
</organism>
<comment type="caution">
    <text evidence="7">The sequence shown here is derived from an EMBL/GenBank/DDBJ whole genome shotgun (WGS) entry which is preliminary data.</text>
</comment>
<dbReference type="InterPro" id="IPR000292">
    <property type="entry name" value="For/NO2_transpt"/>
</dbReference>
<keyword evidence="2 6" id="KW-0812">Transmembrane</keyword>
<evidence type="ECO:0000256" key="4">
    <source>
        <dbReference type="ARBA" id="ARBA00023136"/>
    </source>
</evidence>
<dbReference type="GO" id="GO:0015707">
    <property type="term" value="P:nitrite transport"/>
    <property type="evidence" value="ECO:0007669"/>
    <property type="project" value="TreeGrafter"/>
</dbReference>
<dbReference type="PANTHER" id="PTHR30520:SF6">
    <property type="entry name" value="FORMATE_NITRATE FAMILY TRANSPORTER (EUROFUNG)"/>
    <property type="match status" value="1"/>
</dbReference>
<evidence type="ECO:0000256" key="6">
    <source>
        <dbReference type="SAM" id="Phobius"/>
    </source>
</evidence>